<feature type="chain" id="PRO_5043661543" description="Transmembrane protein" evidence="1">
    <location>
        <begin position="24"/>
        <end position="180"/>
    </location>
</feature>
<organism evidence="2 3">
    <name type="scientific">Methylomarinovum tepidoasis</name>
    <dbReference type="NCBI Taxonomy" id="2840183"/>
    <lineage>
        <taxon>Bacteria</taxon>
        <taxon>Pseudomonadati</taxon>
        <taxon>Pseudomonadota</taxon>
        <taxon>Gammaproteobacteria</taxon>
        <taxon>Methylococcales</taxon>
        <taxon>Methylothermaceae</taxon>
        <taxon>Methylomarinovum</taxon>
    </lineage>
</organism>
<proteinExistence type="predicted"/>
<evidence type="ECO:0000256" key="1">
    <source>
        <dbReference type="SAM" id="SignalP"/>
    </source>
</evidence>
<feature type="signal peptide" evidence="1">
    <location>
        <begin position="1"/>
        <end position="23"/>
    </location>
</feature>
<dbReference type="Proteomes" id="UP001321450">
    <property type="component" value="Chromosome"/>
</dbReference>
<dbReference type="Pfam" id="PF13689">
    <property type="entry name" value="DUF4154"/>
    <property type="match status" value="1"/>
</dbReference>
<accession>A0AAU9CPQ7</accession>
<dbReference type="EMBL" id="AP024718">
    <property type="protein sequence ID" value="BCX89647.1"/>
    <property type="molecule type" value="Genomic_DNA"/>
</dbReference>
<dbReference type="InterPro" id="IPR025293">
    <property type="entry name" value="YfiR/HmsC-like"/>
</dbReference>
<dbReference type="KEGG" id="meiy:MIN45_P2020"/>
<gene>
    <name evidence="2" type="ORF">MIN45_P2020</name>
</gene>
<dbReference type="AlphaFoldDB" id="A0AAU9CPQ7"/>
<keyword evidence="1" id="KW-0732">Signal</keyword>
<evidence type="ECO:0008006" key="4">
    <source>
        <dbReference type="Google" id="ProtNLM"/>
    </source>
</evidence>
<keyword evidence="3" id="KW-1185">Reference proteome</keyword>
<protein>
    <recommendedName>
        <fullName evidence="4">Transmembrane protein</fullName>
    </recommendedName>
</protein>
<name>A0AAU9CPQ7_9GAMM</name>
<evidence type="ECO:0000313" key="2">
    <source>
        <dbReference type="EMBL" id="BCX89647.1"/>
    </source>
</evidence>
<sequence>MTIPRLLPLLWMLLAAAAVSVRAAEEYELKAALVLNIARFTRWPPEAFASSPDTITLCLVEEGVLFQPFESLAGKSVGERRLVVKTAQPIDRLDQCHILFVSGYSKSLLPRIFAAVSGRPVLTIGETPGFVEFGGIVNLIRQDNRVRFEINLEAARSAGIAISSRLLKLAILKPVPNKTP</sequence>
<evidence type="ECO:0000313" key="3">
    <source>
        <dbReference type="Proteomes" id="UP001321450"/>
    </source>
</evidence>
<dbReference type="RefSeq" id="WP_286292055.1">
    <property type="nucleotide sequence ID" value="NZ_AP024718.1"/>
</dbReference>
<reference evidence="3" key="1">
    <citation type="journal article" date="2024" name="Int. J. Syst. Evol. Microbiol.">
        <title>Methylomarinovum tepidoasis sp. nov., a moderately thermophilic methanotroph of the family Methylothermaceae isolated from a deep-sea hydrothermal field.</title>
        <authorList>
            <person name="Hirayama H."/>
            <person name="Takaki Y."/>
            <person name="Abe M."/>
            <person name="Miyazaki M."/>
            <person name="Uematsu K."/>
            <person name="Matsui Y."/>
            <person name="Takai K."/>
        </authorList>
    </citation>
    <scope>NUCLEOTIDE SEQUENCE [LARGE SCALE GENOMIC DNA]</scope>
    <source>
        <strain evidence="3">IN45</strain>
    </source>
</reference>